<evidence type="ECO:0000313" key="5">
    <source>
        <dbReference type="EMBL" id="TWD14658.1"/>
    </source>
</evidence>
<organism evidence="5 6">
    <name type="scientific">Marihabitans asiaticum</name>
    <dbReference type="NCBI Taxonomy" id="415218"/>
    <lineage>
        <taxon>Bacteria</taxon>
        <taxon>Bacillati</taxon>
        <taxon>Actinomycetota</taxon>
        <taxon>Actinomycetes</taxon>
        <taxon>Micrococcales</taxon>
        <taxon>Intrasporangiaceae</taxon>
        <taxon>Marihabitans</taxon>
    </lineage>
</organism>
<keyword evidence="6" id="KW-1185">Reference proteome</keyword>
<dbReference type="Gene3D" id="3.40.50.150">
    <property type="entry name" value="Vaccinia Virus protein VP39"/>
    <property type="match status" value="1"/>
</dbReference>
<dbReference type="InterPro" id="IPR002942">
    <property type="entry name" value="S4_RNA-bd"/>
</dbReference>
<protein>
    <submittedName>
        <fullName evidence="5">23S rRNA (Cytidine1920-2'-O)/16S rRNA (Cytidine1409-2'-O)-methyltransferase</fullName>
    </submittedName>
</protein>
<evidence type="ECO:0000313" key="6">
    <source>
        <dbReference type="Proteomes" id="UP000315628"/>
    </source>
</evidence>
<reference evidence="5 6" key="1">
    <citation type="submission" date="2019-06" db="EMBL/GenBank/DDBJ databases">
        <title>Sequencing the genomes of 1000 actinobacteria strains.</title>
        <authorList>
            <person name="Klenk H.-P."/>
        </authorList>
    </citation>
    <scope>NUCLEOTIDE SEQUENCE [LARGE SCALE GENOMIC DNA]</scope>
    <source>
        <strain evidence="5 6">DSM 18935</strain>
    </source>
</reference>
<keyword evidence="5" id="KW-0489">Methyltransferase</keyword>
<keyword evidence="5" id="KW-0808">Transferase</keyword>
<evidence type="ECO:0000256" key="3">
    <source>
        <dbReference type="PROSITE-ProRule" id="PRU00182"/>
    </source>
</evidence>
<dbReference type="SUPFAM" id="SSF55174">
    <property type="entry name" value="Alpha-L RNA-binding motif"/>
    <property type="match status" value="1"/>
</dbReference>
<dbReference type="CDD" id="cd00165">
    <property type="entry name" value="S4"/>
    <property type="match status" value="1"/>
</dbReference>
<dbReference type="Gene3D" id="3.10.290.10">
    <property type="entry name" value="RNA-binding S4 domain"/>
    <property type="match status" value="1"/>
</dbReference>
<dbReference type="CDD" id="cd02440">
    <property type="entry name" value="AdoMet_MTases"/>
    <property type="match status" value="1"/>
</dbReference>
<dbReference type="PANTHER" id="PTHR32319">
    <property type="entry name" value="BACTERIAL HEMOLYSIN-LIKE PROTEIN"/>
    <property type="match status" value="1"/>
</dbReference>
<name>A0A560WAK2_9MICO</name>
<dbReference type="Proteomes" id="UP000315628">
    <property type="component" value="Unassembled WGS sequence"/>
</dbReference>
<comment type="similarity">
    <text evidence="2">Belongs to the TlyA family.</text>
</comment>
<dbReference type="AlphaFoldDB" id="A0A560WAK2"/>
<evidence type="ECO:0000259" key="4">
    <source>
        <dbReference type="SMART" id="SM00363"/>
    </source>
</evidence>
<dbReference type="PANTHER" id="PTHR32319:SF0">
    <property type="entry name" value="BACTERIAL HEMOLYSIN-LIKE PROTEIN"/>
    <property type="match status" value="1"/>
</dbReference>
<dbReference type="PROSITE" id="PS50889">
    <property type="entry name" value="S4"/>
    <property type="match status" value="1"/>
</dbReference>
<evidence type="ECO:0000256" key="2">
    <source>
        <dbReference type="ARBA" id="ARBA00029460"/>
    </source>
</evidence>
<dbReference type="GO" id="GO:0008168">
    <property type="term" value="F:methyltransferase activity"/>
    <property type="evidence" value="ECO:0007669"/>
    <property type="project" value="UniProtKB-KW"/>
</dbReference>
<comment type="caution">
    <text evidence="5">The sequence shown here is derived from an EMBL/GenBank/DDBJ whole genome shotgun (WGS) entry which is preliminary data.</text>
</comment>
<dbReference type="Pfam" id="PF01479">
    <property type="entry name" value="S4"/>
    <property type="match status" value="1"/>
</dbReference>
<proteinExistence type="inferred from homology"/>
<dbReference type="InterPro" id="IPR002877">
    <property type="entry name" value="RNA_MeTrfase_FtsJ_dom"/>
</dbReference>
<dbReference type="SMART" id="SM00363">
    <property type="entry name" value="S4"/>
    <property type="match status" value="1"/>
</dbReference>
<dbReference type="SUPFAM" id="SSF53335">
    <property type="entry name" value="S-adenosyl-L-methionine-dependent methyltransferases"/>
    <property type="match status" value="1"/>
</dbReference>
<feature type="domain" description="RNA-binding S4" evidence="4">
    <location>
        <begin position="5"/>
        <end position="67"/>
    </location>
</feature>
<dbReference type="RefSeq" id="WP_144857506.1">
    <property type="nucleotide sequence ID" value="NZ_BAAAYT010000002.1"/>
</dbReference>
<dbReference type="GO" id="GO:0032259">
    <property type="term" value="P:methylation"/>
    <property type="evidence" value="ECO:0007669"/>
    <property type="project" value="UniProtKB-KW"/>
</dbReference>
<dbReference type="GO" id="GO:0003723">
    <property type="term" value="F:RNA binding"/>
    <property type="evidence" value="ECO:0007669"/>
    <property type="project" value="UniProtKB-KW"/>
</dbReference>
<dbReference type="OrthoDB" id="9784736at2"/>
<keyword evidence="1 3" id="KW-0694">RNA-binding</keyword>
<gene>
    <name evidence="5" type="ORF">FB557_2080</name>
</gene>
<sequence>MSEERRLDVALVHGGLARSRGQAKDLVDRRLVTIDGVPATKVSQRVRADQLLQVLGDDARWVSRSAHKLVGAFDAFAGSAPAGQAGAGWRVEGLRCLDLGACTGGFTQVLLDRGAAHVVALDVGHDQLAGELRADPRVTDLSGVTVRGLSPGDIGGPVDRIVADLSFISLRLALPSVRRCLLPGGQAVLLVKPQFEVGRARLSKHGVVGSAAARHDALVGVLTSAGEEGLAVLGLERSPITGGEGNREYLLWLAAASDVGMSWQAQTETVRAVTTQEDH</sequence>
<dbReference type="EMBL" id="VIUW01000003">
    <property type="protein sequence ID" value="TWD14658.1"/>
    <property type="molecule type" value="Genomic_DNA"/>
</dbReference>
<accession>A0A560WAK2</accession>
<evidence type="ECO:0000256" key="1">
    <source>
        <dbReference type="ARBA" id="ARBA00022884"/>
    </source>
</evidence>
<dbReference type="Pfam" id="PF01728">
    <property type="entry name" value="FtsJ"/>
    <property type="match status" value="1"/>
</dbReference>
<dbReference type="InterPro" id="IPR047048">
    <property type="entry name" value="TlyA"/>
</dbReference>
<dbReference type="InterPro" id="IPR036986">
    <property type="entry name" value="S4_RNA-bd_sf"/>
</dbReference>
<dbReference type="InterPro" id="IPR029063">
    <property type="entry name" value="SAM-dependent_MTases_sf"/>
</dbReference>